<proteinExistence type="predicted"/>
<dbReference type="EMBL" id="CM042023">
    <property type="protein sequence ID" value="KAI3812419.1"/>
    <property type="molecule type" value="Genomic_DNA"/>
</dbReference>
<dbReference type="Proteomes" id="UP001056120">
    <property type="component" value="Linkage Group LG06"/>
</dbReference>
<keyword evidence="2" id="KW-1185">Reference proteome</keyword>
<sequence>MEKVFTSSHQEAIMQYLIVTEMKSIERKSRFLGGANYVHSSNRPGYSGKSGAHIFISSTVCGLSAMRHKDKAMVIGATAVVAPRQHGDRSYDCDDGSYDYSGTTMTWLQRDTIVAA</sequence>
<reference evidence="1 2" key="2">
    <citation type="journal article" date="2022" name="Mol. Ecol. Resour.">
        <title>The genomes of chicory, endive, great burdock and yacon provide insights into Asteraceae paleo-polyploidization history and plant inulin production.</title>
        <authorList>
            <person name="Fan W."/>
            <person name="Wang S."/>
            <person name="Wang H."/>
            <person name="Wang A."/>
            <person name="Jiang F."/>
            <person name="Liu H."/>
            <person name="Zhao H."/>
            <person name="Xu D."/>
            <person name="Zhang Y."/>
        </authorList>
    </citation>
    <scope>NUCLEOTIDE SEQUENCE [LARGE SCALE GENOMIC DNA]</scope>
    <source>
        <strain evidence="2">cv. Yunnan</strain>
        <tissue evidence="1">Leaves</tissue>
    </source>
</reference>
<accession>A0ACB9IWX2</accession>
<comment type="caution">
    <text evidence="1">The sequence shown here is derived from an EMBL/GenBank/DDBJ whole genome shotgun (WGS) entry which is preliminary data.</text>
</comment>
<name>A0ACB9IWX2_9ASTR</name>
<organism evidence="1 2">
    <name type="scientific">Smallanthus sonchifolius</name>
    <dbReference type="NCBI Taxonomy" id="185202"/>
    <lineage>
        <taxon>Eukaryota</taxon>
        <taxon>Viridiplantae</taxon>
        <taxon>Streptophyta</taxon>
        <taxon>Embryophyta</taxon>
        <taxon>Tracheophyta</taxon>
        <taxon>Spermatophyta</taxon>
        <taxon>Magnoliopsida</taxon>
        <taxon>eudicotyledons</taxon>
        <taxon>Gunneridae</taxon>
        <taxon>Pentapetalae</taxon>
        <taxon>asterids</taxon>
        <taxon>campanulids</taxon>
        <taxon>Asterales</taxon>
        <taxon>Asteraceae</taxon>
        <taxon>Asteroideae</taxon>
        <taxon>Heliantheae alliance</taxon>
        <taxon>Millerieae</taxon>
        <taxon>Smallanthus</taxon>
    </lineage>
</organism>
<protein>
    <submittedName>
        <fullName evidence="1">Uncharacterized protein</fullName>
    </submittedName>
</protein>
<reference evidence="2" key="1">
    <citation type="journal article" date="2022" name="Mol. Ecol. Resour.">
        <title>The genomes of chicory, endive, great burdock and yacon provide insights into Asteraceae palaeo-polyploidization history and plant inulin production.</title>
        <authorList>
            <person name="Fan W."/>
            <person name="Wang S."/>
            <person name="Wang H."/>
            <person name="Wang A."/>
            <person name="Jiang F."/>
            <person name="Liu H."/>
            <person name="Zhao H."/>
            <person name="Xu D."/>
            <person name="Zhang Y."/>
        </authorList>
    </citation>
    <scope>NUCLEOTIDE SEQUENCE [LARGE SCALE GENOMIC DNA]</scope>
    <source>
        <strain evidence="2">cv. Yunnan</strain>
    </source>
</reference>
<gene>
    <name evidence="1" type="ORF">L1987_17127</name>
</gene>
<evidence type="ECO:0000313" key="1">
    <source>
        <dbReference type="EMBL" id="KAI3812419.1"/>
    </source>
</evidence>
<evidence type="ECO:0000313" key="2">
    <source>
        <dbReference type="Proteomes" id="UP001056120"/>
    </source>
</evidence>